<dbReference type="AlphaFoldDB" id="A0A0M0BLW0"/>
<accession>A0A0M0BLW0</accession>
<evidence type="ECO:0000313" key="2">
    <source>
        <dbReference type="Proteomes" id="UP000037210"/>
    </source>
</evidence>
<name>A0A0M0BLW0_9ARCH</name>
<dbReference type="Proteomes" id="UP000037210">
    <property type="component" value="Unassembled WGS sequence"/>
</dbReference>
<proteinExistence type="predicted"/>
<organism evidence="1 2">
    <name type="scientific">miscellaneous Crenarchaeota group-15 archaeon DG-45</name>
    <dbReference type="NCBI Taxonomy" id="1685127"/>
    <lineage>
        <taxon>Archaea</taxon>
        <taxon>Candidatus Bathyarchaeota</taxon>
        <taxon>MCG-15</taxon>
    </lineage>
</organism>
<protein>
    <recommendedName>
        <fullName evidence="3">Archaeal Type IV pilin N-terminal domain-containing protein</fullName>
    </recommendedName>
</protein>
<evidence type="ECO:0008006" key="3">
    <source>
        <dbReference type="Google" id="ProtNLM"/>
    </source>
</evidence>
<reference evidence="1 2" key="1">
    <citation type="submission" date="2015-06" db="EMBL/GenBank/DDBJ databases">
        <title>New insights into the roles of widespread benthic archaea in carbon and nitrogen cycling.</title>
        <authorList>
            <person name="Lazar C.S."/>
            <person name="Baker B.J."/>
            <person name="Seitz K.W."/>
            <person name="Hyde A.S."/>
            <person name="Dick G.J."/>
            <person name="Hinrichs K.-U."/>
            <person name="Teske A.P."/>
        </authorList>
    </citation>
    <scope>NUCLEOTIDE SEQUENCE [LARGE SCALE GENOMIC DNA]</scope>
    <source>
        <strain evidence="1">DG-45</strain>
    </source>
</reference>
<comment type="caution">
    <text evidence="1">The sequence shown here is derived from an EMBL/GenBank/DDBJ whole genome shotgun (WGS) entry which is preliminary data.</text>
</comment>
<dbReference type="EMBL" id="LFWZ01000060">
    <property type="protein sequence ID" value="KON29562.1"/>
    <property type="molecule type" value="Genomic_DNA"/>
</dbReference>
<sequence length="160" mass="17729">MTTLILLVVSVLLAGIVTYYATNITMTRTQQEEVQIVYAHCWVNSSDSAEAAFYLKNVGGRDILIDKITVRGVTSIWDNVYFNDTERSEDLVWVAHEDLVTGGLEQADDDIPVESSGVRIIYVTSPDNIDLTDIGTPVSITVFTMNGQWVEEVMVEYAGS</sequence>
<evidence type="ECO:0000313" key="1">
    <source>
        <dbReference type="EMBL" id="KON29562.1"/>
    </source>
</evidence>
<gene>
    <name evidence="1" type="ORF">AC482_06175</name>
</gene>